<accession>A0ABN5GX02</accession>
<gene>
    <name evidence="3" type="ORF">BXT84_03045</name>
</gene>
<dbReference type="Proteomes" id="UP000325292">
    <property type="component" value="Chromosome"/>
</dbReference>
<evidence type="ECO:0000313" key="4">
    <source>
        <dbReference type="Proteomes" id="UP000325292"/>
    </source>
</evidence>
<feature type="domain" description="Conserved hypothetical protein CHP02391" evidence="1">
    <location>
        <begin position="167"/>
        <end position="279"/>
    </location>
</feature>
<name>A0ABN5GX02_9FIRM</name>
<proteinExistence type="predicted"/>
<keyword evidence="4" id="KW-1185">Reference proteome</keyword>
<protein>
    <submittedName>
        <fullName evidence="3">TIGR02391 family protein</fullName>
    </submittedName>
</protein>
<reference evidence="3 4" key="1">
    <citation type="journal article" date="2019" name="Sci. Rep.">
        <title>Sulfobacillus thermotolerans: new insights into resistance and metabolic capacities of acidophilic chemolithotrophs.</title>
        <authorList>
            <person name="Panyushkina A.E."/>
            <person name="Babenko V.V."/>
            <person name="Nikitina A.S."/>
            <person name="Selezneva O.V."/>
            <person name="Tsaplina I.A."/>
            <person name="Letarova M.A."/>
            <person name="Kostryukova E.S."/>
            <person name="Letarov A.V."/>
        </authorList>
    </citation>
    <scope>NUCLEOTIDE SEQUENCE [LARGE SCALE GENOMIC DNA]</scope>
    <source>
        <strain evidence="3 4">Kr1</strain>
    </source>
</reference>
<organism evidence="3 4">
    <name type="scientific">Sulfobacillus thermotolerans</name>
    <dbReference type="NCBI Taxonomy" id="338644"/>
    <lineage>
        <taxon>Bacteria</taxon>
        <taxon>Bacillati</taxon>
        <taxon>Bacillota</taxon>
        <taxon>Clostridia</taxon>
        <taxon>Eubacteriales</taxon>
        <taxon>Clostridiales Family XVII. Incertae Sedis</taxon>
        <taxon>Sulfobacillus</taxon>
    </lineage>
</organism>
<dbReference type="InterPro" id="IPR041304">
    <property type="entry name" value="AbiTii"/>
</dbReference>
<dbReference type="NCBIfam" id="TIGR02391">
    <property type="entry name" value="hypoth_ymh"/>
    <property type="match status" value="1"/>
</dbReference>
<evidence type="ECO:0000259" key="2">
    <source>
        <dbReference type="Pfam" id="PF18864"/>
    </source>
</evidence>
<evidence type="ECO:0000313" key="3">
    <source>
        <dbReference type="EMBL" id="AUW93052.1"/>
    </source>
</evidence>
<dbReference type="Pfam" id="PF18864">
    <property type="entry name" value="AbiTii"/>
    <property type="match status" value="1"/>
</dbReference>
<feature type="domain" description="AbiTii" evidence="2">
    <location>
        <begin position="4"/>
        <end position="154"/>
    </location>
</feature>
<dbReference type="Pfam" id="PF09509">
    <property type="entry name" value="Hypoth_Ymh"/>
    <property type="match status" value="1"/>
</dbReference>
<dbReference type="InterPro" id="IPR012654">
    <property type="entry name" value="CHP02391"/>
</dbReference>
<sequence>MNMSNQPISDSLNEILDLAIRTDSDKIVHWVHLELGGYYENNPFVKPDDNVPDYRTIRIVYQLENGRQVFISDDKLGFVNNYPLRFSVREMEEMAQSHTDSFIIPDPPLVKLIQQYMGVNVVSLVFQKVSMMSVLDTIRMMALSYKTQLASTLGQPAHDLLSSLNFLHPKVHECADELIASKHYRNAVLDVYIALIEEVKKRSGVTTADGKGLMQHVFSANRPILRISTDPDEQEGFMHLFEGAIQAIRNPKAHSISIDTTFEEALQWLAFASSLFRRLDQAVLQQKNGTQS</sequence>
<evidence type="ECO:0000259" key="1">
    <source>
        <dbReference type="Pfam" id="PF09509"/>
    </source>
</evidence>
<dbReference type="EMBL" id="CP019454">
    <property type="protein sequence ID" value="AUW93052.1"/>
    <property type="molecule type" value="Genomic_DNA"/>
</dbReference>